<organism evidence="4 5">
    <name type="scientific">Thermogemmatispora tikiterensis</name>
    <dbReference type="NCBI Taxonomy" id="1825093"/>
    <lineage>
        <taxon>Bacteria</taxon>
        <taxon>Bacillati</taxon>
        <taxon>Chloroflexota</taxon>
        <taxon>Ktedonobacteria</taxon>
        <taxon>Thermogemmatisporales</taxon>
        <taxon>Thermogemmatisporaceae</taxon>
        <taxon>Thermogemmatispora</taxon>
    </lineage>
</organism>
<proteinExistence type="predicted"/>
<feature type="transmembrane region" description="Helical" evidence="2">
    <location>
        <begin position="170"/>
        <end position="192"/>
    </location>
</feature>
<keyword evidence="2" id="KW-1133">Transmembrane helix</keyword>
<dbReference type="SUPFAM" id="SSF54001">
    <property type="entry name" value="Cysteine proteinases"/>
    <property type="match status" value="1"/>
</dbReference>
<evidence type="ECO:0000256" key="2">
    <source>
        <dbReference type="SAM" id="Phobius"/>
    </source>
</evidence>
<evidence type="ECO:0000256" key="1">
    <source>
        <dbReference type="SAM" id="MobiDB-lite"/>
    </source>
</evidence>
<comment type="caution">
    <text evidence="4">The sequence shown here is derived from an EMBL/GenBank/DDBJ whole genome shotgun (WGS) entry which is preliminary data.</text>
</comment>
<protein>
    <recommendedName>
        <fullName evidence="3">Transglutaminase-like domain-containing protein</fullName>
    </recommendedName>
</protein>
<dbReference type="AlphaFoldDB" id="A0A328VUV7"/>
<evidence type="ECO:0000259" key="3">
    <source>
        <dbReference type="SMART" id="SM00460"/>
    </source>
</evidence>
<dbReference type="Proteomes" id="UP000248706">
    <property type="component" value="Unassembled WGS sequence"/>
</dbReference>
<feature type="transmembrane region" description="Helical" evidence="2">
    <location>
        <begin position="204"/>
        <end position="221"/>
    </location>
</feature>
<feature type="transmembrane region" description="Helical" evidence="2">
    <location>
        <begin position="127"/>
        <end position="150"/>
    </location>
</feature>
<keyword evidence="2" id="KW-0812">Transmembrane</keyword>
<dbReference type="OrthoDB" id="9804872at2"/>
<feature type="domain" description="Transglutaminase-like" evidence="3">
    <location>
        <begin position="560"/>
        <end position="631"/>
    </location>
</feature>
<dbReference type="Pfam" id="PF01841">
    <property type="entry name" value="Transglut_core"/>
    <property type="match status" value="1"/>
</dbReference>
<dbReference type="InterPro" id="IPR052901">
    <property type="entry name" value="Bact_TGase-like"/>
</dbReference>
<dbReference type="InterPro" id="IPR021878">
    <property type="entry name" value="TgpA_N"/>
</dbReference>
<gene>
    <name evidence="4" type="ORF">A4R35_20220</name>
</gene>
<feature type="transmembrane region" description="Helical" evidence="2">
    <location>
        <begin position="71"/>
        <end position="91"/>
    </location>
</feature>
<dbReference type="SMART" id="SM00460">
    <property type="entry name" value="TGc"/>
    <property type="match status" value="1"/>
</dbReference>
<feature type="compositionally biased region" description="Low complexity" evidence="1">
    <location>
        <begin position="637"/>
        <end position="659"/>
    </location>
</feature>
<dbReference type="Pfam" id="PF11992">
    <property type="entry name" value="TgpA_N"/>
    <property type="match status" value="1"/>
</dbReference>
<feature type="transmembrane region" description="Helical" evidence="2">
    <location>
        <begin position="227"/>
        <end position="246"/>
    </location>
</feature>
<name>A0A328VUV7_9CHLR</name>
<feature type="transmembrane region" description="Helical" evidence="2">
    <location>
        <begin position="97"/>
        <end position="115"/>
    </location>
</feature>
<evidence type="ECO:0000313" key="4">
    <source>
        <dbReference type="EMBL" id="RAQ97875.1"/>
    </source>
</evidence>
<keyword evidence="5" id="KW-1185">Reference proteome</keyword>
<keyword evidence="2" id="KW-0472">Membrane</keyword>
<dbReference type="Gene3D" id="3.10.620.30">
    <property type="match status" value="1"/>
</dbReference>
<feature type="region of interest" description="Disordered" evidence="1">
    <location>
        <begin position="1"/>
        <end position="38"/>
    </location>
</feature>
<dbReference type="RefSeq" id="WP_112432659.1">
    <property type="nucleotide sequence ID" value="NZ_MCIF01000002.1"/>
</dbReference>
<evidence type="ECO:0000313" key="5">
    <source>
        <dbReference type="Proteomes" id="UP000248706"/>
    </source>
</evidence>
<dbReference type="EMBL" id="MCIF01000002">
    <property type="protein sequence ID" value="RAQ97875.1"/>
    <property type="molecule type" value="Genomic_DNA"/>
</dbReference>
<dbReference type="InterPro" id="IPR025403">
    <property type="entry name" value="TgpA-like_C"/>
</dbReference>
<accession>A0A328VUV7</accession>
<feature type="compositionally biased region" description="Polar residues" evidence="1">
    <location>
        <begin position="1"/>
        <end position="10"/>
    </location>
</feature>
<feature type="transmembrane region" description="Helical" evidence="2">
    <location>
        <begin position="693"/>
        <end position="716"/>
    </location>
</feature>
<feature type="region of interest" description="Disordered" evidence="1">
    <location>
        <begin position="636"/>
        <end position="683"/>
    </location>
</feature>
<dbReference type="PANTHER" id="PTHR42736">
    <property type="entry name" value="PROTEIN-GLUTAMINE GAMMA-GLUTAMYLTRANSFERASE"/>
    <property type="match status" value="1"/>
</dbReference>
<dbReference type="Pfam" id="PF13559">
    <property type="entry name" value="DUF4129"/>
    <property type="match status" value="1"/>
</dbReference>
<feature type="transmembrane region" description="Helical" evidence="2">
    <location>
        <begin position="267"/>
        <end position="289"/>
    </location>
</feature>
<reference evidence="4 5" key="1">
    <citation type="submission" date="2016-08" db="EMBL/GenBank/DDBJ databases">
        <title>Analysis of Carbohydrate Active Enzymes in Thermogemmatispora T81 Reveals Carbohydrate Degradation Ability.</title>
        <authorList>
            <person name="Tomazini A."/>
            <person name="Lal S."/>
            <person name="Stott M."/>
            <person name="Henrissat B."/>
            <person name="Polikarpov I."/>
            <person name="Sparling R."/>
            <person name="Levin D.B."/>
        </authorList>
    </citation>
    <scope>NUCLEOTIDE SEQUENCE [LARGE SCALE GENOMIC DNA]</scope>
    <source>
        <strain evidence="4 5">T81</strain>
    </source>
</reference>
<feature type="compositionally biased region" description="Basic and acidic residues" evidence="1">
    <location>
        <begin position="16"/>
        <end position="32"/>
    </location>
</feature>
<dbReference type="InterPro" id="IPR038765">
    <property type="entry name" value="Papain-like_cys_pep_sf"/>
</dbReference>
<dbReference type="InterPro" id="IPR002931">
    <property type="entry name" value="Transglutaminase-like"/>
</dbReference>
<dbReference type="PANTHER" id="PTHR42736:SF1">
    <property type="entry name" value="PROTEIN-GLUTAMINE GAMMA-GLUTAMYLTRANSFERASE"/>
    <property type="match status" value="1"/>
</dbReference>
<sequence>MKPGQATSSPAVEAAHQSEHRGTRTEARREAEVNGSRPAVAETATVAGQVALLTPLPARSSRLALVPAEGWLPLGLVAIALSALVVAIISANWVTGTWILLWSAPLGLLAGFFVAKSRSLSQPLLHLAAFFFGYWVAFALTAGAALHISWTTLLSDLQAMASSGAGPGLAVVSSEHIFLLYLCFLSFFLGYLGSWLTYRARLPWLVALTYCSIMLVNLQYSRQASPLLLPVMLGALLLLIGRLHLATLLDDWHSLGLSADRSWLRSLLGRNLALTSLLMLFSLLPALLLPPLMQPGWGSRFWEDLNTFASTLLHQRLTGSAPSAQAPSLDSTVFFGDRLTVSGSVSLPVGSVLEYSGSAAPAYLEAVTYNQFDGHSWTSTTQTTVTRFAAGQPLPPDTVSGHYREVSAQIHLLQVPQSKHNYLFAPPQPARFSVPAMTYGDGLISAWAQQTPLHSGERYTVLARVPTIDAAALARIPLLSANPRFWQSDPALPVLERDYLQLPASLPHKLMQTALEWTRGASNAFEAMQLLVSHLSDPRQFSYSINNPSIPADTDVVSWLLQTHTGYCTYYASAMVVMARLLGMPARIVVGFSQGHFDAGRQVWVVNGSDAHSWVQIYFAGQGWIDFDPTPGFTLGPAFSGTPAPSSSPSVSHSSTATAGSQPGQDGSFTPPAPDQRAETPRGPLQRVLSSPWLLLTLLASTGLGLLLVLAIGASLRRRQLDRQLSPVARLFWRLCRLASLAGFRPRSWQTPYEYSARLSRAMPEASLPLRRLTELFVRERWAPPYELASSADRSELERLWPPLRRSLWRLWLRRFS</sequence>